<dbReference type="AlphaFoldDB" id="A0A542YLE4"/>
<evidence type="ECO:0000256" key="4">
    <source>
        <dbReference type="ARBA" id="ARBA00022832"/>
    </source>
</evidence>
<keyword evidence="6 8" id="KW-0443">Lipid metabolism</keyword>
<evidence type="ECO:0000313" key="10">
    <source>
        <dbReference type="EMBL" id="TQL48898.1"/>
    </source>
</evidence>
<dbReference type="HAMAP" id="MF_00101">
    <property type="entry name" value="AcpS"/>
    <property type="match status" value="1"/>
</dbReference>
<dbReference type="NCBIfam" id="TIGR00556">
    <property type="entry name" value="pantethn_trn"/>
    <property type="match status" value="1"/>
</dbReference>
<keyword evidence="7 8" id="KW-0275">Fatty acid biosynthesis</keyword>
<dbReference type="RefSeq" id="WP_141880959.1">
    <property type="nucleotide sequence ID" value="NZ_VFOM01000001.1"/>
</dbReference>
<evidence type="ECO:0000256" key="6">
    <source>
        <dbReference type="ARBA" id="ARBA00023098"/>
    </source>
</evidence>
<keyword evidence="5 8" id="KW-0460">Magnesium</keyword>
<keyword evidence="8" id="KW-0963">Cytoplasm</keyword>
<comment type="caution">
    <text evidence="10">The sequence shown here is derived from an EMBL/GenBank/DDBJ whole genome shotgun (WGS) entry which is preliminary data.</text>
</comment>
<dbReference type="Proteomes" id="UP000317998">
    <property type="component" value="Unassembled WGS sequence"/>
</dbReference>
<dbReference type="InterPro" id="IPR004568">
    <property type="entry name" value="Ppantetheine-prot_Trfase_dom"/>
</dbReference>
<accession>A0A542YLE4</accession>
<sequence length="124" mass="13630">MIIGIGVDLVDLARFERAASRTPRLVERLFAESEQVPDGRRLSLRSLAARFAAKEALIKAIGDSDGMRWHDVRIVSNELRNPSFELSGRIAQVVAEHGITRLHLSMSHDAGVAVAYVVAEGDPR</sequence>
<dbReference type="GO" id="GO:0008897">
    <property type="term" value="F:holo-[acyl-carrier-protein] synthase activity"/>
    <property type="evidence" value="ECO:0007669"/>
    <property type="project" value="UniProtKB-UniRule"/>
</dbReference>
<dbReference type="NCBIfam" id="NF000832">
    <property type="entry name" value="PRK00070.3-2"/>
    <property type="match status" value="1"/>
</dbReference>
<dbReference type="SUPFAM" id="SSF56214">
    <property type="entry name" value="4'-phosphopantetheinyl transferase"/>
    <property type="match status" value="1"/>
</dbReference>
<comment type="function">
    <text evidence="8">Transfers the 4'-phosphopantetheine moiety from coenzyme A to a Ser of acyl-carrier-protein.</text>
</comment>
<evidence type="ECO:0000256" key="2">
    <source>
        <dbReference type="ARBA" id="ARBA00022679"/>
    </source>
</evidence>
<reference evidence="10 11" key="1">
    <citation type="submission" date="2019-06" db="EMBL/GenBank/DDBJ databases">
        <title>Sequencing the genomes of 1000 actinobacteria strains.</title>
        <authorList>
            <person name="Klenk H.-P."/>
        </authorList>
    </citation>
    <scope>NUCLEOTIDE SEQUENCE [LARGE SCALE GENOMIC DNA]</scope>
    <source>
        <strain evidence="10 11">DSM 26477</strain>
    </source>
</reference>
<keyword evidence="4 8" id="KW-0276">Fatty acid metabolism</keyword>
<proteinExistence type="inferred from homology"/>
<comment type="similarity">
    <text evidence="8">Belongs to the P-Pant transferase superfamily. AcpS family.</text>
</comment>
<evidence type="ECO:0000256" key="5">
    <source>
        <dbReference type="ARBA" id="ARBA00022842"/>
    </source>
</evidence>
<organism evidence="10 11">
    <name type="scientific">Homoserinimonas aerilata</name>
    <dbReference type="NCBI Taxonomy" id="1162970"/>
    <lineage>
        <taxon>Bacteria</taxon>
        <taxon>Bacillati</taxon>
        <taxon>Actinomycetota</taxon>
        <taxon>Actinomycetes</taxon>
        <taxon>Micrococcales</taxon>
        <taxon>Microbacteriaceae</taxon>
        <taxon>Homoserinimonas</taxon>
    </lineage>
</organism>
<dbReference type="InterPro" id="IPR037143">
    <property type="entry name" value="4-PPantetheinyl_Trfase_dom_sf"/>
</dbReference>
<gene>
    <name evidence="8" type="primary">acpS</name>
    <name evidence="10" type="ORF">FB562_2005</name>
</gene>
<feature type="binding site" evidence="8">
    <location>
        <position position="8"/>
    </location>
    <ligand>
        <name>Mg(2+)</name>
        <dbReference type="ChEBI" id="CHEBI:18420"/>
    </ligand>
</feature>
<dbReference type="EC" id="2.7.8.7" evidence="8"/>
<dbReference type="GO" id="GO:0000287">
    <property type="term" value="F:magnesium ion binding"/>
    <property type="evidence" value="ECO:0007669"/>
    <property type="project" value="UniProtKB-UniRule"/>
</dbReference>
<dbReference type="InterPro" id="IPR002582">
    <property type="entry name" value="ACPS"/>
</dbReference>
<feature type="domain" description="4'-phosphopantetheinyl transferase" evidence="9">
    <location>
        <begin position="4"/>
        <end position="98"/>
    </location>
</feature>
<evidence type="ECO:0000313" key="11">
    <source>
        <dbReference type="Proteomes" id="UP000317998"/>
    </source>
</evidence>
<evidence type="ECO:0000256" key="8">
    <source>
        <dbReference type="HAMAP-Rule" id="MF_00101"/>
    </source>
</evidence>
<evidence type="ECO:0000256" key="1">
    <source>
        <dbReference type="ARBA" id="ARBA00022516"/>
    </source>
</evidence>
<keyword evidence="1 8" id="KW-0444">Lipid biosynthesis</keyword>
<name>A0A542YLE4_9MICO</name>
<dbReference type="GO" id="GO:0006633">
    <property type="term" value="P:fatty acid biosynthetic process"/>
    <property type="evidence" value="ECO:0007669"/>
    <property type="project" value="UniProtKB-UniRule"/>
</dbReference>
<keyword evidence="11" id="KW-1185">Reference proteome</keyword>
<evidence type="ECO:0000259" key="9">
    <source>
        <dbReference type="Pfam" id="PF01648"/>
    </source>
</evidence>
<comment type="catalytic activity">
    <reaction evidence="8">
        <text>apo-[ACP] + CoA = holo-[ACP] + adenosine 3',5'-bisphosphate + H(+)</text>
        <dbReference type="Rhea" id="RHEA:12068"/>
        <dbReference type="Rhea" id="RHEA-COMP:9685"/>
        <dbReference type="Rhea" id="RHEA-COMP:9690"/>
        <dbReference type="ChEBI" id="CHEBI:15378"/>
        <dbReference type="ChEBI" id="CHEBI:29999"/>
        <dbReference type="ChEBI" id="CHEBI:57287"/>
        <dbReference type="ChEBI" id="CHEBI:58343"/>
        <dbReference type="ChEBI" id="CHEBI:64479"/>
        <dbReference type="EC" id="2.7.8.7"/>
    </reaction>
</comment>
<dbReference type="Gene3D" id="3.90.470.20">
    <property type="entry name" value="4'-phosphopantetheinyl transferase domain"/>
    <property type="match status" value="1"/>
</dbReference>
<dbReference type="EMBL" id="VFOM01000001">
    <property type="protein sequence ID" value="TQL48898.1"/>
    <property type="molecule type" value="Genomic_DNA"/>
</dbReference>
<dbReference type="Pfam" id="PF01648">
    <property type="entry name" value="ACPS"/>
    <property type="match status" value="1"/>
</dbReference>
<feature type="binding site" evidence="8">
    <location>
        <position position="55"/>
    </location>
    <ligand>
        <name>Mg(2+)</name>
        <dbReference type="ChEBI" id="CHEBI:18420"/>
    </ligand>
</feature>
<protein>
    <recommendedName>
        <fullName evidence="8">Holo-[acyl-carrier-protein] synthase</fullName>
        <shortName evidence="8">Holo-ACP synthase</shortName>
        <ecNumber evidence="8">2.7.8.7</ecNumber>
    </recommendedName>
    <alternativeName>
        <fullName evidence="8">4'-phosphopantetheinyl transferase AcpS</fullName>
    </alternativeName>
</protein>
<keyword evidence="3 8" id="KW-0479">Metal-binding</keyword>
<evidence type="ECO:0000256" key="3">
    <source>
        <dbReference type="ARBA" id="ARBA00022723"/>
    </source>
</evidence>
<evidence type="ECO:0000256" key="7">
    <source>
        <dbReference type="ARBA" id="ARBA00023160"/>
    </source>
</evidence>
<dbReference type="InterPro" id="IPR008278">
    <property type="entry name" value="4-PPantetheinyl_Trfase_dom"/>
</dbReference>
<comment type="cofactor">
    <cofactor evidence="8">
        <name>Mg(2+)</name>
        <dbReference type="ChEBI" id="CHEBI:18420"/>
    </cofactor>
</comment>
<keyword evidence="2 8" id="KW-0808">Transferase</keyword>
<dbReference type="OrthoDB" id="517356at2"/>
<dbReference type="GO" id="GO:0005737">
    <property type="term" value="C:cytoplasm"/>
    <property type="evidence" value="ECO:0007669"/>
    <property type="project" value="UniProtKB-SubCell"/>
</dbReference>
<dbReference type="NCBIfam" id="TIGR00516">
    <property type="entry name" value="acpS"/>
    <property type="match status" value="1"/>
</dbReference>
<comment type="subcellular location">
    <subcellularLocation>
        <location evidence="8">Cytoplasm</location>
    </subcellularLocation>
</comment>